<gene>
    <name evidence="3" type="ORF">MS3_00011113</name>
</gene>
<dbReference type="AlphaFoldDB" id="A0A922IIB8"/>
<protein>
    <submittedName>
        <fullName evidence="3">Uncharacterized protein</fullName>
    </submittedName>
</protein>
<sequence>YFGHFGFPLALVCYLVVLLREPTKLKIDSPYFNNWNEQNLDVTQSSSIIGSVFILWISLDSNLGPNSGSTERRRTMESRSKRQRENDELDGKNFQSCLWYV</sequence>
<dbReference type="RefSeq" id="XP_051064756.1">
    <property type="nucleotide sequence ID" value="XM_051219521.1"/>
</dbReference>
<feature type="non-terminal residue" evidence="3">
    <location>
        <position position="1"/>
    </location>
</feature>
<accession>A0A922IIB8</accession>
<evidence type="ECO:0000313" key="4">
    <source>
        <dbReference type="Proteomes" id="UP000471633"/>
    </source>
</evidence>
<reference evidence="3" key="3">
    <citation type="submission" date="2021-06" db="EMBL/GenBank/DDBJ databases">
        <title>Chromosome-level genome assembly for S. haematobium.</title>
        <authorList>
            <person name="Stroehlein A.J."/>
        </authorList>
    </citation>
    <scope>NUCLEOTIDE SEQUENCE</scope>
</reference>
<dbReference type="EMBL" id="AMPZ03000007">
    <property type="protein sequence ID" value="KAH9580347.1"/>
    <property type="molecule type" value="Genomic_DNA"/>
</dbReference>
<evidence type="ECO:0000256" key="2">
    <source>
        <dbReference type="SAM" id="SignalP"/>
    </source>
</evidence>
<keyword evidence="4" id="KW-1185">Reference proteome</keyword>
<comment type="caution">
    <text evidence="3">The sequence shown here is derived from an EMBL/GenBank/DDBJ whole genome shotgun (WGS) entry which is preliminary data.</text>
</comment>
<dbReference type="Proteomes" id="UP000471633">
    <property type="component" value="Unassembled WGS sequence"/>
</dbReference>
<feature type="region of interest" description="Disordered" evidence="1">
    <location>
        <begin position="62"/>
        <end position="89"/>
    </location>
</feature>
<reference evidence="3" key="1">
    <citation type="journal article" date="2012" name="Nat. Genet.">
        <title>Whole-genome sequence of Schistosoma haematobium.</title>
        <authorList>
            <person name="Young N.D."/>
            <person name="Jex A.R."/>
            <person name="Li B."/>
            <person name="Liu S."/>
            <person name="Yang L."/>
            <person name="Xiong Z."/>
            <person name="Li Y."/>
            <person name="Cantacessi C."/>
            <person name="Hall R.S."/>
            <person name="Xu X."/>
            <person name="Chen F."/>
            <person name="Wu X."/>
            <person name="Zerlotini A."/>
            <person name="Oliveira G."/>
            <person name="Hofmann A."/>
            <person name="Zhang G."/>
            <person name="Fang X."/>
            <person name="Kang Y."/>
            <person name="Campbell B.E."/>
            <person name="Loukas A."/>
            <person name="Ranganathan S."/>
            <person name="Rollinson D."/>
            <person name="Rinaldi G."/>
            <person name="Brindley P.J."/>
            <person name="Yang H."/>
            <person name="Wang J."/>
            <person name="Wang J."/>
            <person name="Gasser R.B."/>
        </authorList>
    </citation>
    <scope>NUCLEOTIDE SEQUENCE</scope>
</reference>
<dbReference type="GeneID" id="75578368"/>
<feature type="compositionally biased region" description="Basic and acidic residues" evidence="1">
    <location>
        <begin position="70"/>
        <end position="89"/>
    </location>
</feature>
<reference evidence="3" key="2">
    <citation type="journal article" date="2019" name="Gigascience">
        <title>High-quality Schistosoma haematobium genome achieved by single-molecule and long-range sequencing.</title>
        <authorList>
            <person name="Stroehlein A.J."/>
            <person name="Korhonen P.K."/>
            <person name="Chong T.M."/>
            <person name="Lim Y.L."/>
            <person name="Chan K.G."/>
            <person name="Webster B."/>
            <person name="Rollinson D."/>
            <person name="Brindley P.J."/>
            <person name="Gasser R.B."/>
            <person name="Young N.D."/>
        </authorList>
    </citation>
    <scope>NUCLEOTIDE SEQUENCE</scope>
</reference>
<name>A0A922IIB8_SCHHA</name>
<keyword evidence="2" id="KW-0732">Signal</keyword>
<feature type="chain" id="PRO_5038103623" evidence="2">
    <location>
        <begin position="21"/>
        <end position="101"/>
    </location>
</feature>
<reference evidence="3" key="4">
    <citation type="journal article" date="2022" name="PLoS Pathog.">
        <title>Chromosome-level genome of Schistosoma haematobium underpins genome-wide explorations of molecular variation.</title>
        <authorList>
            <person name="Stroehlein A.J."/>
            <person name="Korhonen P.K."/>
            <person name="Lee V.V."/>
            <person name="Ralph S.A."/>
            <person name="Mentink-Kane M."/>
            <person name="You H."/>
            <person name="McManus D.P."/>
            <person name="Tchuente L.T."/>
            <person name="Stothard J.R."/>
            <person name="Kaur P."/>
            <person name="Dudchenko O."/>
            <person name="Aiden E.L."/>
            <person name="Yang B."/>
            <person name="Yang H."/>
            <person name="Emery A.M."/>
            <person name="Webster B.L."/>
            <person name="Brindley P.J."/>
            <person name="Rollinson D."/>
            <person name="Chang B.C.H."/>
            <person name="Gasser R.B."/>
            <person name="Young N.D."/>
        </authorList>
    </citation>
    <scope>NUCLEOTIDE SEQUENCE</scope>
</reference>
<organism evidence="3 4">
    <name type="scientific">Schistosoma haematobium</name>
    <name type="common">Blood fluke</name>
    <dbReference type="NCBI Taxonomy" id="6185"/>
    <lineage>
        <taxon>Eukaryota</taxon>
        <taxon>Metazoa</taxon>
        <taxon>Spiralia</taxon>
        <taxon>Lophotrochozoa</taxon>
        <taxon>Platyhelminthes</taxon>
        <taxon>Trematoda</taxon>
        <taxon>Digenea</taxon>
        <taxon>Strigeidida</taxon>
        <taxon>Schistosomatoidea</taxon>
        <taxon>Schistosomatidae</taxon>
        <taxon>Schistosoma</taxon>
    </lineage>
</organism>
<evidence type="ECO:0000313" key="3">
    <source>
        <dbReference type="EMBL" id="KAH9580347.1"/>
    </source>
</evidence>
<feature type="signal peptide" evidence="2">
    <location>
        <begin position="1"/>
        <end position="20"/>
    </location>
</feature>
<evidence type="ECO:0000256" key="1">
    <source>
        <dbReference type="SAM" id="MobiDB-lite"/>
    </source>
</evidence>
<proteinExistence type="predicted"/>
<dbReference type="CTD" id="75578368"/>